<dbReference type="EMBL" id="LHYE01000034">
    <property type="protein sequence ID" value="KXB06704.1"/>
    <property type="molecule type" value="Genomic_DNA"/>
</dbReference>
<feature type="domain" description="Flavodoxin-like" evidence="1">
    <location>
        <begin position="252"/>
        <end position="389"/>
    </location>
</feature>
<evidence type="ECO:0000313" key="2">
    <source>
        <dbReference type="EMBL" id="KXB06704.1"/>
    </source>
</evidence>
<dbReference type="InterPro" id="IPR029039">
    <property type="entry name" value="Flavoprotein-like_sf"/>
</dbReference>
<dbReference type="GO" id="GO:0046872">
    <property type="term" value="F:metal ion binding"/>
    <property type="evidence" value="ECO:0007669"/>
    <property type="project" value="InterPro"/>
</dbReference>
<dbReference type="InterPro" id="IPR001279">
    <property type="entry name" value="Metallo-B-lactamas"/>
</dbReference>
<dbReference type="CDD" id="cd07709">
    <property type="entry name" value="flavodiiron_proteins_MBL-fold"/>
    <property type="match status" value="1"/>
</dbReference>
<proteinExistence type="predicted"/>
<protein>
    <recommendedName>
        <fullName evidence="1">Flavodoxin-like domain-containing protein</fullName>
    </recommendedName>
</protein>
<dbReference type="Pfam" id="PF00258">
    <property type="entry name" value="Flavodoxin_1"/>
    <property type="match status" value="1"/>
</dbReference>
<dbReference type="PROSITE" id="PS50902">
    <property type="entry name" value="FLAVODOXIN_LIKE"/>
    <property type="match status" value="1"/>
</dbReference>
<dbReference type="Gene3D" id="3.60.15.10">
    <property type="entry name" value="Ribonuclease Z/Hydroxyacylglutathione hydrolase-like"/>
    <property type="match status" value="1"/>
</dbReference>
<dbReference type="GO" id="GO:0010181">
    <property type="term" value="F:FMN binding"/>
    <property type="evidence" value="ECO:0007669"/>
    <property type="project" value="InterPro"/>
</dbReference>
<dbReference type="AlphaFoldDB" id="A0A133VJV0"/>
<evidence type="ECO:0000259" key="1">
    <source>
        <dbReference type="PROSITE" id="PS50902"/>
    </source>
</evidence>
<dbReference type="PANTHER" id="PTHR43717">
    <property type="entry name" value="ANAEROBIC NITRIC OXIDE REDUCTASE FLAVORUBREDOXIN"/>
    <property type="match status" value="1"/>
</dbReference>
<dbReference type="GO" id="GO:0016491">
    <property type="term" value="F:oxidoreductase activity"/>
    <property type="evidence" value="ECO:0007669"/>
    <property type="project" value="InterPro"/>
</dbReference>
<dbReference type="SUPFAM" id="SSF56281">
    <property type="entry name" value="Metallo-hydrolase/oxidoreductase"/>
    <property type="match status" value="1"/>
</dbReference>
<dbReference type="SMART" id="SM00849">
    <property type="entry name" value="Lactamase_B"/>
    <property type="match status" value="1"/>
</dbReference>
<dbReference type="PATRIC" id="fig|1698280.3.peg.613"/>
<dbReference type="PANTHER" id="PTHR43717:SF1">
    <property type="entry name" value="ANAEROBIC NITRIC OXIDE REDUCTASE FLAVORUBREDOXIN"/>
    <property type="match status" value="1"/>
</dbReference>
<accession>A0A133VJV0</accession>
<dbReference type="GO" id="GO:0009055">
    <property type="term" value="F:electron transfer activity"/>
    <property type="evidence" value="ECO:0007669"/>
    <property type="project" value="InterPro"/>
</dbReference>
<organism evidence="2 3">
    <name type="scientific">candidate division MSBL1 archaeon SCGC-AAA382A20</name>
    <dbReference type="NCBI Taxonomy" id="1698280"/>
    <lineage>
        <taxon>Archaea</taxon>
        <taxon>Methanobacteriati</taxon>
        <taxon>Methanobacteriota</taxon>
        <taxon>candidate division MSBL1</taxon>
    </lineage>
</organism>
<dbReference type="InterPro" id="IPR036866">
    <property type="entry name" value="RibonucZ/Hydroxyglut_hydro"/>
</dbReference>
<name>A0A133VJV0_9EURY</name>
<dbReference type="PIRSF" id="PIRSF005243">
    <property type="entry name" value="ROO"/>
    <property type="match status" value="1"/>
</dbReference>
<dbReference type="InterPro" id="IPR045761">
    <property type="entry name" value="ODP_dom"/>
</dbReference>
<reference evidence="2 3" key="1">
    <citation type="journal article" date="2016" name="Sci. Rep.">
        <title>Metabolic traits of an uncultured archaeal lineage -MSBL1- from brine pools of the Red Sea.</title>
        <authorList>
            <person name="Mwirichia R."/>
            <person name="Alam I."/>
            <person name="Rashid M."/>
            <person name="Vinu M."/>
            <person name="Ba-Alawi W."/>
            <person name="Anthony Kamau A."/>
            <person name="Kamanda Ngugi D."/>
            <person name="Goker M."/>
            <person name="Klenk H.P."/>
            <person name="Bajic V."/>
            <person name="Stingl U."/>
        </authorList>
    </citation>
    <scope>NUCLEOTIDE SEQUENCE [LARGE SCALE GENOMIC DNA]</scope>
    <source>
        <strain evidence="2">SCGC-AAA382A20</strain>
    </source>
</reference>
<dbReference type="InterPro" id="IPR008254">
    <property type="entry name" value="Flavodoxin/NO_synth"/>
</dbReference>
<dbReference type="SUPFAM" id="SSF52218">
    <property type="entry name" value="Flavoproteins"/>
    <property type="match status" value="1"/>
</dbReference>
<dbReference type="PROSITE" id="PS00201">
    <property type="entry name" value="FLAVODOXIN"/>
    <property type="match status" value="1"/>
</dbReference>
<comment type="caution">
    <text evidence="2">The sequence shown here is derived from an EMBL/GenBank/DDBJ whole genome shotgun (WGS) entry which is preliminary data.</text>
</comment>
<dbReference type="Pfam" id="PF19583">
    <property type="entry name" value="ODP"/>
    <property type="match status" value="1"/>
</dbReference>
<dbReference type="Gene3D" id="3.40.50.360">
    <property type="match status" value="1"/>
</dbReference>
<dbReference type="InterPro" id="IPR016440">
    <property type="entry name" value="Rubredoxin-O_OxRdtase"/>
</dbReference>
<keyword evidence="3" id="KW-1185">Reference proteome</keyword>
<gene>
    <name evidence="2" type="ORF">AKJ51_03115</name>
</gene>
<dbReference type="InterPro" id="IPR001226">
    <property type="entry name" value="Flavodoxin_CS"/>
</dbReference>
<sequence length="394" mass="44717">MHETIKSNIHWVGAVDWNARKFHGYRTIYGTTYNSYVIDDEKVALIDAVKKGFENQLFDRLEHAGVENVDYLVVNHIEMDHASGVETVLERFPEARIVTNERGKKGLEDAYGIQRDAQIVDTGDELNLGEKTLTFVRTPMVHWPDSMATYAVEDNVLLPNDAFGLHYASKKRFDDEFTEEEMGRIFYEAAKYYANIVLVYSKQVQGVLNKIEDLGIDIDVIAPSHGIIWRKRIPEILERYKAWSSGDAEDKVTIIYDSMWGHTKEAAMEVAKGIDDREVDYRLYNLENSDWTEVMAEVMLSKGIIVGSPTLNGEIYPEVAGFLTYMKGLEPFDKTAAAFGSYGWSGEAVGKIINIFDELGFDTAGKTKWIFDADEDTMSDLRELGREVADKIKP</sequence>
<dbReference type="Proteomes" id="UP000070263">
    <property type="component" value="Unassembled WGS sequence"/>
</dbReference>
<evidence type="ECO:0000313" key="3">
    <source>
        <dbReference type="Proteomes" id="UP000070263"/>
    </source>
</evidence>